<feature type="compositionally biased region" description="Basic and acidic residues" evidence="1">
    <location>
        <begin position="232"/>
        <end position="251"/>
    </location>
</feature>
<dbReference type="RefSeq" id="XP_014470131.1">
    <property type="nucleotide sequence ID" value="XM_014614645.1"/>
</dbReference>
<evidence type="ECO:0000313" key="3">
    <source>
        <dbReference type="RefSeq" id="XP_014470131.1"/>
    </source>
</evidence>
<accession>A0A6P3WVM1</accession>
<name>A0A6P3WVM1_DINQU</name>
<organism evidence="2 3">
    <name type="scientific">Dinoponera quadriceps</name>
    <name type="common">South American ant</name>
    <dbReference type="NCBI Taxonomy" id="609295"/>
    <lineage>
        <taxon>Eukaryota</taxon>
        <taxon>Metazoa</taxon>
        <taxon>Ecdysozoa</taxon>
        <taxon>Arthropoda</taxon>
        <taxon>Hexapoda</taxon>
        <taxon>Insecta</taxon>
        <taxon>Pterygota</taxon>
        <taxon>Neoptera</taxon>
        <taxon>Endopterygota</taxon>
        <taxon>Hymenoptera</taxon>
        <taxon>Apocrita</taxon>
        <taxon>Aculeata</taxon>
        <taxon>Formicoidea</taxon>
        <taxon>Formicidae</taxon>
        <taxon>Ponerinae</taxon>
        <taxon>Ponerini</taxon>
        <taxon>Dinoponera</taxon>
    </lineage>
</organism>
<gene>
    <name evidence="3" type="primary">LOC106742055</name>
</gene>
<keyword evidence="2" id="KW-1185">Reference proteome</keyword>
<sequence>MYRVYRAAILMNVRIVIGLLFILSCILLNSGSANKDQSDVSDTRNQSILFLFGSVHFKIHVPEIFKHQIHTKTVFIHVHKPTVAKKTKPKTEAAKTYKESHHEDWSSWNTYDYHNDHDDQTDDHRVMPENPKDLANNEIHNDKHHKKTNLHHHRHSYLPAMQHEDKPNYLKTQHGDMMNYSYPQYAVKEDVKEMDRNKIGPYMHMYKEGYHRGSESADGRIYSNDLTKFYENKHEEGDHSAEEYESREKTHTGRYFVDDPAQ</sequence>
<protein>
    <submittedName>
        <fullName evidence="3">Uncharacterized protein LOC106742055</fullName>
    </submittedName>
</protein>
<dbReference type="PROSITE" id="PS51257">
    <property type="entry name" value="PROKAR_LIPOPROTEIN"/>
    <property type="match status" value="1"/>
</dbReference>
<dbReference type="OrthoDB" id="7684978at2759"/>
<reference evidence="3" key="1">
    <citation type="submission" date="2025-08" db="UniProtKB">
        <authorList>
            <consortium name="RefSeq"/>
        </authorList>
    </citation>
    <scope>IDENTIFICATION</scope>
</reference>
<evidence type="ECO:0000313" key="2">
    <source>
        <dbReference type="Proteomes" id="UP000515204"/>
    </source>
</evidence>
<dbReference type="AlphaFoldDB" id="A0A6P3WVM1"/>
<dbReference type="Proteomes" id="UP000515204">
    <property type="component" value="Unplaced"/>
</dbReference>
<dbReference type="GeneID" id="106742055"/>
<feature type="region of interest" description="Disordered" evidence="1">
    <location>
        <begin position="232"/>
        <end position="262"/>
    </location>
</feature>
<proteinExistence type="predicted"/>
<dbReference type="KEGG" id="dqu:106742055"/>
<evidence type="ECO:0000256" key="1">
    <source>
        <dbReference type="SAM" id="MobiDB-lite"/>
    </source>
</evidence>